<dbReference type="Pfam" id="PF04055">
    <property type="entry name" value="Radical_SAM"/>
    <property type="match status" value="1"/>
</dbReference>
<dbReference type="Gene3D" id="1.10.150.530">
    <property type="match status" value="1"/>
</dbReference>
<evidence type="ECO:0000256" key="10">
    <source>
        <dbReference type="ARBA" id="ARBA00022723"/>
    </source>
</evidence>
<evidence type="ECO:0000259" key="15">
    <source>
        <dbReference type="PROSITE" id="PS51918"/>
    </source>
</evidence>
<feature type="binding site" evidence="14">
    <location>
        <position position="140"/>
    </location>
    <ligand>
        <name>[4Fe-4S] cluster</name>
        <dbReference type="ChEBI" id="CHEBI:49883"/>
        <note>4Fe-4S-S-AdoMet</note>
    </ligand>
</feature>
<keyword evidence="6 14" id="KW-0489">Methyltransferase</keyword>
<dbReference type="InterPro" id="IPR058240">
    <property type="entry name" value="rSAM_sf"/>
</dbReference>
<feature type="active site" description="S-methylcysteine intermediate" evidence="14">
    <location>
        <position position="365"/>
    </location>
</feature>
<dbReference type="PROSITE" id="PS51918">
    <property type="entry name" value="RADICAL_SAM"/>
    <property type="match status" value="1"/>
</dbReference>
<evidence type="ECO:0000256" key="7">
    <source>
        <dbReference type="ARBA" id="ARBA00022679"/>
    </source>
</evidence>
<dbReference type="InterPro" id="IPR006638">
    <property type="entry name" value="Elp3/MiaA/NifB-like_rSAM"/>
</dbReference>
<feature type="binding site" evidence="14">
    <location>
        <position position="223"/>
    </location>
    <ligand>
        <name>S-adenosyl-L-methionine</name>
        <dbReference type="ChEBI" id="CHEBI:59789"/>
    </ligand>
</feature>
<dbReference type="EMBL" id="JAVLVU010000001">
    <property type="protein sequence ID" value="MDT3404485.1"/>
    <property type="molecule type" value="Genomic_DNA"/>
</dbReference>
<protein>
    <recommendedName>
        <fullName evidence="14">Probable dual-specificity RNA methyltransferase RlmN</fullName>
        <ecNumber evidence="14">2.1.1.192</ecNumber>
    </recommendedName>
    <alternativeName>
        <fullName evidence="14">23S rRNA (adenine(2503)-C(2))-methyltransferase</fullName>
    </alternativeName>
    <alternativeName>
        <fullName evidence="14">23S rRNA m2A2503 methyltransferase</fullName>
    </alternativeName>
    <alternativeName>
        <fullName evidence="14">Ribosomal RNA large subunit methyltransferase N</fullName>
    </alternativeName>
    <alternativeName>
        <fullName evidence="14">tRNA (adenine(37)-C(2))-methyltransferase</fullName>
    </alternativeName>
    <alternativeName>
        <fullName evidence="14">tRNA m2A37 methyltransferase</fullName>
    </alternativeName>
</protein>
<comment type="similarity">
    <text evidence="2 14">Belongs to the radical SAM superfamily. RlmN family.</text>
</comment>
<keyword evidence="4 14" id="KW-0963">Cytoplasm</keyword>
<evidence type="ECO:0000256" key="14">
    <source>
        <dbReference type="HAMAP-Rule" id="MF_01849"/>
    </source>
</evidence>
<comment type="function">
    <text evidence="14">Specifically methylates position 2 of adenine 2503 in 23S rRNA and position 2 of adenine 37 in tRNAs.</text>
</comment>
<name>A0ABU3GXV0_9SPHI</name>
<evidence type="ECO:0000256" key="12">
    <source>
        <dbReference type="ARBA" id="ARBA00023014"/>
    </source>
</evidence>
<keyword evidence="5 14" id="KW-0698">rRNA processing</keyword>
<comment type="miscellaneous">
    <text evidence="14">Reaction proceeds by a ping-pong mechanism involving intermediate methylation of a conserved cysteine residue.</text>
</comment>
<keyword evidence="11 14" id="KW-0408">Iron</keyword>
<dbReference type="SMART" id="SM00729">
    <property type="entry name" value="Elp3"/>
    <property type="match status" value="1"/>
</dbReference>
<dbReference type="InterPro" id="IPR013785">
    <property type="entry name" value="Aldolase_TIM"/>
</dbReference>
<feature type="binding site" evidence="14">
    <location>
        <position position="322"/>
    </location>
    <ligand>
        <name>S-adenosyl-L-methionine</name>
        <dbReference type="ChEBI" id="CHEBI:59789"/>
    </ligand>
</feature>
<dbReference type="InterPro" id="IPR007197">
    <property type="entry name" value="rSAM"/>
</dbReference>
<dbReference type="SFLD" id="SFLDF00275">
    <property type="entry name" value="adenosine_C2_methyltransferase"/>
    <property type="match status" value="1"/>
</dbReference>
<organism evidence="16 17">
    <name type="scientific">Mucilaginibacter terrae</name>
    <dbReference type="NCBI Taxonomy" id="1955052"/>
    <lineage>
        <taxon>Bacteria</taxon>
        <taxon>Pseudomonadati</taxon>
        <taxon>Bacteroidota</taxon>
        <taxon>Sphingobacteriia</taxon>
        <taxon>Sphingobacteriales</taxon>
        <taxon>Sphingobacteriaceae</taxon>
        <taxon>Mucilaginibacter</taxon>
    </lineage>
</organism>
<dbReference type="EC" id="2.1.1.192" evidence="14"/>
<accession>A0ABU3GXV0</accession>
<evidence type="ECO:0000313" key="16">
    <source>
        <dbReference type="EMBL" id="MDT3404485.1"/>
    </source>
</evidence>
<dbReference type="SFLD" id="SFLDS00029">
    <property type="entry name" value="Radical_SAM"/>
    <property type="match status" value="1"/>
</dbReference>
<sequence>MFYIFTILKRSNKTQPGKFNYLCHVSANNSKIDIRSLSLEALQQHFTAMGEKAFRAKQVYEWLWKKSCFSFEDMSNLSKDLRQKMADLFTINHVVINNSQYSADKTIKNSFKLHDTHLIEGVLIPTTERMTACVSSQVGCSLTCKFCATGYMDRKRNLNPDEIYDQVVLLSQQAQQNYGIPLTNIVYMGMGEPLLNYANVLKSIERITAEDGLNMAAKRITVSTAGIAKMIKKLGDDQVRFNLALSLHAANDTKRNEIMPINEQNSLVALADALKYFYSKTKNVVTYEYIVFHNFNDELQDAAELAKFCRHIPCKVNIIEYNPISFADFTNAGEDKIEAFANYLRKQGVNTNVRRSRGKDIDAACGQLAVKDKATAEA</sequence>
<keyword evidence="7 14" id="KW-0808">Transferase</keyword>
<evidence type="ECO:0000256" key="13">
    <source>
        <dbReference type="ARBA" id="ARBA00023157"/>
    </source>
</evidence>
<keyword evidence="10 14" id="KW-0479">Metal-binding</keyword>
<evidence type="ECO:0000256" key="2">
    <source>
        <dbReference type="ARBA" id="ARBA00007544"/>
    </source>
</evidence>
<dbReference type="Pfam" id="PF21016">
    <property type="entry name" value="RlmN_N"/>
    <property type="match status" value="1"/>
</dbReference>
<evidence type="ECO:0000256" key="1">
    <source>
        <dbReference type="ARBA" id="ARBA00004496"/>
    </source>
</evidence>
<comment type="cofactor">
    <cofactor evidence="14">
        <name>[4Fe-4S] cluster</name>
        <dbReference type="ChEBI" id="CHEBI:49883"/>
    </cofactor>
    <text evidence="14">Binds 1 [4Fe-4S] cluster. The cluster is coordinated with 3 cysteines and an exchangeable S-adenosyl-L-methionine.</text>
</comment>
<dbReference type="GO" id="GO:0008168">
    <property type="term" value="F:methyltransferase activity"/>
    <property type="evidence" value="ECO:0007669"/>
    <property type="project" value="UniProtKB-KW"/>
</dbReference>
<feature type="binding site" evidence="14">
    <location>
        <position position="144"/>
    </location>
    <ligand>
        <name>[4Fe-4S] cluster</name>
        <dbReference type="ChEBI" id="CHEBI:49883"/>
        <note>4Fe-4S-S-AdoMet</note>
    </ligand>
</feature>
<proteinExistence type="inferred from homology"/>
<dbReference type="InterPro" id="IPR027492">
    <property type="entry name" value="RNA_MTrfase_RlmN"/>
</dbReference>
<gene>
    <name evidence="14" type="primary">rlmN</name>
    <name evidence="16" type="ORF">QE417_003557</name>
</gene>
<dbReference type="InterPro" id="IPR040072">
    <property type="entry name" value="Methyltransferase_A"/>
</dbReference>
<evidence type="ECO:0000313" key="17">
    <source>
        <dbReference type="Proteomes" id="UP001258315"/>
    </source>
</evidence>
<comment type="caution">
    <text evidence="16">The sequence shown here is derived from an EMBL/GenBank/DDBJ whole genome shotgun (WGS) entry which is preliminary data.</text>
</comment>
<keyword evidence="17" id="KW-1185">Reference proteome</keyword>
<dbReference type="PIRSF" id="PIRSF006004">
    <property type="entry name" value="CHP00048"/>
    <property type="match status" value="1"/>
</dbReference>
<feature type="domain" description="Radical SAM core" evidence="15">
    <location>
        <begin position="126"/>
        <end position="360"/>
    </location>
</feature>
<dbReference type="InterPro" id="IPR004383">
    <property type="entry name" value="rRNA_lsu_MTrfase_RlmN/Cfr"/>
</dbReference>
<evidence type="ECO:0000256" key="8">
    <source>
        <dbReference type="ARBA" id="ARBA00022691"/>
    </source>
</evidence>
<keyword evidence="12 14" id="KW-0411">Iron-sulfur</keyword>
<dbReference type="CDD" id="cd01335">
    <property type="entry name" value="Radical_SAM"/>
    <property type="match status" value="1"/>
</dbReference>
<dbReference type="GO" id="GO:0032259">
    <property type="term" value="P:methylation"/>
    <property type="evidence" value="ECO:0007669"/>
    <property type="project" value="UniProtKB-KW"/>
</dbReference>
<dbReference type="Gene3D" id="3.20.20.70">
    <property type="entry name" value="Aldolase class I"/>
    <property type="match status" value="1"/>
</dbReference>
<evidence type="ECO:0000256" key="11">
    <source>
        <dbReference type="ARBA" id="ARBA00023004"/>
    </source>
</evidence>
<feature type="binding site" evidence="14">
    <location>
        <position position="147"/>
    </location>
    <ligand>
        <name>[4Fe-4S] cluster</name>
        <dbReference type="ChEBI" id="CHEBI:49883"/>
        <note>4Fe-4S-S-AdoMet</note>
    </ligand>
</feature>
<keyword evidence="9 14" id="KW-0819">tRNA processing</keyword>
<comment type="catalytic activity">
    <reaction evidence="14">
        <text>adenosine(37) in tRNA + 2 reduced [2Fe-2S]-[ferredoxin] + 2 S-adenosyl-L-methionine = 2-methyladenosine(37) in tRNA + 5'-deoxyadenosine + L-methionine + 2 oxidized [2Fe-2S]-[ferredoxin] + S-adenosyl-L-homocysteine</text>
        <dbReference type="Rhea" id="RHEA:43332"/>
        <dbReference type="Rhea" id="RHEA-COMP:10000"/>
        <dbReference type="Rhea" id="RHEA-COMP:10001"/>
        <dbReference type="Rhea" id="RHEA-COMP:10162"/>
        <dbReference type="Rhea" id="RHEA-COMP:10485"/>
        <dbReference type="ChEBI" id="CHEBI:17319"/>
        <dbReference type="ChEBI" id="CHEBI:33737"/>
        <dbReference type="ChEBI" id="CHEBI:33738"/>
        <dbReference type="ChEBI" id="CHEBI:57844"/>
        <dbReference type="ChEBI" id="CHEBI:57856"/>
        <dbReference type="ChEBI" id="CHEBI:59789"/>
        <dbReference type="ChEBI" id="CHEBI:74411"/>
        <dbReference type="ChEBI" id="CHEBI:74497"/>
        <dbReference type="EC" id="2.1.1.192"/>
    </reaction>
</comment>
<evidence type="ECO:0000256" key="3">
    <source>
        <dbReference type="ARBA" id="ARBA00022485"/>
    </source>
</evidence>
<dbReference type="Proteomes" id="UP001258315">
    <property type="component" value="Unassembled WGS sequence"/>
</dbReference>
<keyword evidence="13 14" id="KW-1015">Disulfide bond</keyword>
<dbReference type="SFLD" id="SFLDG01062">
    <property type="entry name" value="methyltransferase_(Class_A)"/>
    <property type="match status" value="1"/>
</dbReference>
<keyword evidence="3 14" id="KW-0004">4Fe-4S</keyword>
<dbReference type="InterPro" id="IPR048641">
    <property type="entry name" value="RlmN_N"/>
</dbReference>
<feature type="binding site" evidence="14">
    <location>
        <begin position="191"/>
        <end position="192"/>
    </location>
    <ligand>
        <name>S-adenosyl-L-methionine</name>
        <dbReference type="ChEBI" id="CHEBI:59789"/>
    </ligand>
</feature>
<reference evidence="17" key="1">
    <citation type="submission" date="2023-07" db="EMBL/GenBank/DDBJ databases">
        <title>Functional and genomic diversity of the sorghum phyllosphere microbiome.</title>
        <authorList>
            <person name="Shade A."/>
        </authorList>
    </citation>
    <scope>NUCLEOTIDE SEQUENCE [LARGE SCALE GENOMIC DNA]</scope>
    <source>
        <strain evidence="17">SORGH_AS_0422</strain>
    </source>
</reference>
<feature type="binding site" evidence="14">
    <location>
        <begin position="246"/>
        <end position="248"/>
    </location>
    <ligand>
        <name>S-adenosyl-L-methionine</name>
        <dbReference type="ChEBI" id="CHEBI:59789"/>
    </ligand>
</feature>
<feature type="active site" description="Proton acceptor" evidence="14">
    <location>
        <position position="120"/>
    </location>
</feature>
<dbReference type="HAMAP" id="MF_01849">
    <property type="entry name" value="RNA_methyltr_RlmN"/>
    <property type="match status" value="1"/>
</dbReference>
<evidence type="ECO:0000256" key="6">
    <source>
        <dbReference type="ARBA" id="ARBA00022603"/>
    </source>
</evidence>
<comment type="catalytic activity">
    <reaction evidence="14">
        <text>adenosine(2503) in 23S rRNA + 2 reduced [2Fe-2S]-[ferredoxin] + 2 S-adenosyl-L-methionine = 2-methyladenosine(2503) in 23S rRNA + 5'-deoxyadenosine + L-methionine + 2 oxidized [2Fe-2S]-[ferredoxin] + S-adenosyl-L-homocysteine</text>
        <dbReference type="Rhea" id="RHEA:42916"/>
        <dbReference type="Rhea" id="RHEA-COMP:10000"/>
        <dbReference type="Rhea" id="RHEA-COMP:10001"/>
        <dbReference type="Rhea" id="RHEA-COMP:10152"/>
        <dbReference type="Rhea" id="RHEA-COMP:10282"/>
        <dbReference type="ChEBI" id="CHEBI:17319"/>
        <dbReference type="ChEBI" id="CHEBI:33737"/>
        <dbReference type="ChEBI" id="CHEBI:33738"/>
        <dbReference type="ChEBI" id="CHEBI:57844"/>
        <dbReference type="ChEBI" id="CHEBI:57856"/>
        <dbReference type="ChEBI" id="CHEBI:59789"/>
        <dbReference type="ChEBI" id="CHEBI:74411"/>
        <dbReference type="ChEBI" id="CHEBI:74497"/>
        <dbReference type="EC" id="2.1.1.192"/>
    </reaction>
</comment>
<comment type="caution">
    <text evidence="14">Lacks conserved residue(s) required for the propagation of feature annotation.</text>
</comment>
<dbReference type="PANTHER" id="PTHR30544:SF5">
    <property type="entry name" value="RADICAL SAM CORE DOMAIN-CONTAINING PROTEIN"/>
    <property type="match status" value="1"/>
</dbReference>
<evidence type="ECO:0000256" key="5">
    <source>
        <dbReference type="ARBA" id="ARBA00022552"/>
    </source>
</evidence>
<evidence type="ECO:0000256" key="4">
    <source>
        <dbReference type="ARBA" id="ARBA00022490"/>
    </source>
</evidence>
<dbReference type="NCBIfam" id="TIGR00048">
    <property type="entry name" value="rRNA_mod_RlmN"/>
    <property type="match status" value="1"/>
</dbReference>
<evidence type="ECO:0000256" key="9">
    <source>
        <dbReference type="ARBA" id="ARBA00022694"/>
    </source>
</evidence>
<dbReference type="PANTHER" id="PTHR30544">
    <property type="entry name" value="23S RRNA METHYLTRANSFERASE"/>
    <property type="match status" value="1"/>
</dbReference>
<comment type="subcellular location">
    <subcellularLocation>
        <location evidence="1 14">Cytoplasm</location>
    </subcellularLocation>
</comment>
<keyword evidence="8 14" id="KW-0949">S-adenosyl-L-methionine</keyword>
<dbReference type="SUPFAM" id="SSF102114">
    <property type="entry name" value="Radical SAM enzymes"/>
    <property type="match status" value="1"/>
</dbReference>